<evidence type="ECO:0000313" key="1">
    <source>
        <dbReference type="EMBL" id="SFV10171.1"/>
    </source>
</evidence>
<evidence type="ECO:0000313" key="2">
    <source>
        <dbReference type="Proteomes" id="UP000183508"/>
    </source>
</evidence>
<gene>
    <name evidence="1" type="ORF">SAMN05421543_1801</name>
</gene>
<accession>A0A1I7LKF8</accession>
<sequence>KPPCPFGAQHYDENVVVVVYWWVIVIQHEAKQDSEAVDYVGCDPEPKN</sequence>
<dbReference type="Proteomes" id="UP000183508">
    <property type="component" value="Unassembled WGS sequence"/>
</dbReference>
<name>A0A1I7LKF8_9BACL</name>
<dbReference type="AlphaFoldDB" id="A0A1I7LKF8"/>
<reference evidence="2" key="1">
    <citation type="submission" date="2016-10" db="EMBL/GenBank/DDBJ databases">
        <authorList>
            <person name="Varghese N."/>
        </authorList>
    </citation>
    <scope>NUCLEOTIDE SEQUENCE [LARGE SCALE GENOMIC DNA]</scope>
    <source>
        <strain evidence="2">DSM 17980</strain>
    </source>
</reference>
<dbReference type="EMBL" id="FPBV01000080">
    <property type="protein sequence ID" value="SFV10171.1"/>
    <property type="molecule type" value="Genomic_DNA"/>
</dbReference>
<feature type="non-terminal residue" evidence="1">
    <location>
        <position position="1"/>
    </location>
</feature>
<keyword evidence="2" id="KW-1185">Reference proteome</keyword>
<organism evidence="1 2">
    <name type="scientific">Alicyclobacillus macrosporangiidus</name>
    <dbReference type="NCBI Taxonomy" id="392015"/>
    <lineage>
        <taxon>Bacteria</taxon>
        <taxon>Bacillati</taxon>
        <taxon>Bacillota</taxon>
        <taxon>Bacilli</taxon>
        <taxon>Bacillales</taxon>
        <taxon>Alicyclobacillaceae</taxon>
        <taxon>Alicyclobacillus</taxon>
    </lineage>
</organism>
<protein>
    <submittedName>
        <fullName evidence="1">Uncharacterized protein</fullName>
    </submittedName>
</protein>
<proteinExistence type="predicted"/>